<keyword evidence="2" id="KW-1185">Reference proteome</keyword>
<evidence type="ECO:0000313" key="1">
    <source>
        <dbReference type="EMBL" id="SIO58465.1"/>
    </source>
</evidence>
<name>A0A1N6KPK5_9BURK</name>
<dbReference type="Proteomes" id="UP000185151">
    <property type="component" value="Unassembled WGS sequence"/>
</dbReference>
<sequence>MSYPRIQRLQDLVIKWCAEVPANPAQPRLTQGFRPILIGWLGVLAVPRWYLALRSAITIAQ</sequence>
<accession>A0A1N6KPK5</accession>
<proteinExistence type="predicted"/>
<dbReference type="EMBL" id="FSRU01000002">
    <property type="protein sequence ID" value="SIO58465.1"/>
    <property type="molecule type" value="Genomic_DNA"/>
</dbReference>
<evidence type="ECO:0000313" key="2">
    <source>
        <dbReference type="Proteomes" id="UP000185151"/>
    </source>
</evidence>
<dbReference type="AlphaFoldDB" id="A0A1N6KPK5"/>
<reference evidence="1 2" key="1">
    <citation type="submission" date="2016-11" db="EMBL/GenBank/DDBJ databases">
        <authorList>
            <person name="Jaros S."/>
            <person name="Januszkiewicz K."/>
            <person name="Wedrychowicz H."/>
        </authorList>
    </citation>
    <scope>NUCLEOTIDE SEQUENCE [LARGE SCALE GENOMIC DNA]</scope>
    <source>
        <strain evidence="1 2">GAS95</strain>
    </source>
</reference>
<organism evidence="1 2">
    <name type="scientific">Paraburkholderia phenazinium</name>
    <dbReference type="NCBI Taxonomy" id="60549"/>
    <lineage>
        <taxon>Bacteria</taxon>
        <taxon>Pseudomonadati</taxon>
        <taxon>Pseudomonadota</taxon>
        <taxon>Betaproteobacteria</taxon>
        <taxon>Burkholderiales</taxon>
        <taxon>Burkholderiaceae</taxon>
        <taxon>Paraburkholderia</taxon>
    </lineage>
</organism>
<gene>
    <name evidence="1" type="ORF">SAMN05444165_4155</name>
</gene>
<protein>
    <submittedName>
        <fullName evidence="1">Uncharacterized protein</fullName>
    </submittedName>
</protein>